<evidence type="ECO:0000256" key="1">
    <source>
        <dbReference type="SAM" id="MobiDB-lite"/>
    </source>
</evidence>
<evidence type="ECO:0000313" key="2">
    <source>
        <dbReference type="EMBL" id="QSB06517.1"/>
    </source>
</evidence>
<protein>
    <submittedName>
        <fullName evidence="2">Uncharacterized protein</fullName>
    </submittedName>
</protein>
<dbReference type="EMBL" id="CP070496">
    <property type="protein sequence ID" value="QSB06517.1"/>
    <property type="molecule type" value="Genomic_DNA"/>
</dbReference>
<dbReference type="KEGG" id="nav:JQS30_06330"/>
<sequence>MSIRHWLGRKQRLLGQVGLGEWNFLGRRMSATAEGTHRLRVYIHPPTSERLLLVIFSQRIDRQWRPHWHPGRFLGLDALSQKEITDRALALRDAYLNGTPVRSGLGLQPSPIVQERLERPTRDHR</sequence>
<feature type="region of interest" description="Disordered" evidence="1">
    <location>
        <begin position="100"/>
        <end position="125"/>
    </location>
</feature>
<gene>
    <name evidence="2" type="ORF">JQS30_06330</name>
</gene>
<keyword evidence="3" id="KW-1185">Reference proteome</keyword>
<accession>A0A895XN15</accession>
<dbReference type="RefSeq" id="WP_213172528.1">
    <property type="nucleotide sequence ID" value="NZ_CP070496.1"/>
</dbReference>
<name>A0A895XN15_9ACTN</name>
<proteinExistence type="predicted"/>
<feature type="compositionally biased region" description="Basic and acidic residues" evidence="1">
    <location>
        <begin position="115"/>
        <end position="125"/>
    </location>
</feature>
<dbReference type="AlphaFoldDB" id="A0A895XN15"/>
<evidence type="ECO:0000313" key="3">
    <source>
        <dbReference type="Proteomes" id="UP000662939"/>
    </source>
</evidence>
<dbReference type="Proteomes" id="UP000662939">
    <property type="component" value="Chromosome"/>
</dbReference>
<organism evidence="2 3">
    <name type="scientific">Natronoglycomyces albus</name>
    <dbReference type="NCBI Taxonomy" id="2811108"/>
    <lineage>
        <taxon>Bacteria</taxon>
        <taxon>Bacillati</taxon>
        <taxon>Actinomycetota</taxon>
        <taxon>Actinomycetes</taxon>
        <taxon>Glycomycetales</taxon>
        <taxon>Glycomycetaceae</taxon>
        <taxon>Natronoglycomyces</taxon>
    </lineage>
</organism>
<reference evidence="2" key="1">
    <citation type="submission" date="2021-02" db="EMBL/GenBank/DDBJ databases">
        <title>Natronoglycomyces albus gen. nov., sp. nov, a haloalkaliphilic actinobacterium from a soda solonchak soil.</title>
        <authorList>
            <person name="Sorokin D.Y."/>
            <person name="Khijniak T.V."/>
            <person name="Zakharycheva A.P."/>
            <person name="Boueva O.V."/>
            <person name="Ariskina E.V."/>
            <person name="Hahnke R.L."/>
            <person name="Bunk B."/>
            <person name="Sproer C."/>
            <person name="Schumann P."/>
            <person name="Evtushenko L.I."/>
            <person name="Kublanov I.V."/>
        </authorList>
    </citation>
    <scope>NUCLEOTIDE SEQUENCE</scope>
    <source>
        <strain evidence="2">DSM 106290</strain>
    </source>
</reference>